<dbReference type="AlphaFoldDB" id="A0A511NB95"/>
<comment type="caution">
    <text evidence="1">The sequence shown here is derived from an EMBL/GenBank/DDBJ whole genome shotgun (WGS) entry which is preliminary data.</text>
</comment>
<dbReference type="RefSeq" id="WP_186816323.1">
    <property type="nucleotide sequence ID" value="NZ_BJXB01000056.1"/>
</dbReference>
<gene>
    <name evidence="1" type="ORF">DC3_57090</name>
</gene>
<organism evidence="1 2">
    <name type="scientific">Deinococcus cellulosilyticus (strain DSM 18568 / NBRC 106333 / KACC 11606 / 5516J-15)</name>
    <dbReference type="NCBI Taxonomy" id="1223518"/>
    <lineage>
        <taxon>Bacteria</taxon>
        <taxon>Thermotogati</taxon>
        <taxon>Deinococcota</taxon>
        <taxon>Deinococci</taxon>
        <taxon>Deinococcales</taxon>
        <taxon>Deinococcaceae</taxon>
        <taxon>Deinococcus</taxon>
    </lineage>
</organism>
<dbReference type="EMBL" id="BJXB01000056">
    <property type="protein sequence ID" value="GEM50074.1"/>
    <property type="molecule type" value="Genomic_DNA"/>
</dbReference>
<accession>A0A511NB95</accession>
<name>A0A511NB95_DEIC1</name>
<proteinExistence type="predicted"/>
<evidence type="ECO:0000313" key="1">
    <source>
        <dbReference type="EMBL" id="GEM50074.1"/>
    </source>
</evidence>
<reference evidence="1 2" key="1">
    <citation type="submission" date="2019-07" db="EMBL/GenBank/DDBJ databases">
        <title>Whole genome shotgun sequence of Deinococcus cellulosilyticus NBRC 106333.</title>
        <authorList>
            <person name="Hosoyama A."/>
            <person name="Uohara A."/>
            <person name="Ohji S."/>
            <person name="Ichikawa N."/>
        </authorList>
    </citation>
    <scope>NUCLEOTIDE SEQUENCE [LARGE SCALE GENOMIC DNA]</scope>
    <source>
        <strain evidence="1 2">NBRC 106333</strain>
    </source>
</reference>
<protein>
    <submittedName>
        <fullName evidence="1">Uncharacterized protein</fullName>
    </submittedName>
</protein>
<keyword evidence="2" id="KW-1185">Reference proteome</keyword>
<sequence>MSTSDYSLNFSALEWEELCQVPVLAGIVVMDAHPSGWLGTLEELKRLKASIEPSEQDHPLVAEVKKSIVAQDLIGPERETPFEQIRDRTLSMLRGLSEALKEKVDDDARSAYITFVKTVMLQVAEAFREGGLLSTQRDNISEQERAIIDELSAVIDPVV</sequence>
<dbReference type="Proteomes" id="UP000321306">
    <property type="component" value="Unassembled WGS sequence"/>
</dbReference>
<evidence type="ECO:0000313" key="2">
    <source>
        <dbReference type="Proteomes" id="UP000321306"/>
    </source>
</evidence>